<dbReference type="Proteomes" id="UP000886758">
    <property type="component" value="Unassembled WGS sequence"/>
</dbReference>
<proteinExistence type="predicted"/>
<dbReference type="InterPro" id="IPR026590">
    <property type="entry name" value="Ssirtuin_cat_dom"/>
</dbReference>
<dbReference type="Gene3D" id="3.40.50.1220">
    <property type="entry name" value="TPP-binding domain"/>
    <property type="match status" value="1"/>
</dbReference>
<evidence type="ECO:0000256" key="4">
    <source>
        <dbReference type="PROSITE-ProRule" id="PRU00236"/>
    </source>
</evidence>
<dbReference type="PANTHER" id="PTHR11085">
    <property type="entry name" value="NAD-DEPENDENT PROTEIN DEACYLASE SIRTUIN-5, MITOCHONDRIAL-RELATED"/>
    <property type="match status" value="1"/>
</dbReference>
<dbReference type="InterPro" id="IPR029035">
    <property type="entry name" value="DHS-like_NAD/FAD-binding_dom"/>
</dbReference>
<dbReference type="InterPro" id="IPR026591">
    <property type="entry name" value="Sirtuin_cat_small_dom_sf"/>
</dbReference>
<dbReference type="Gene3D" id="3.30.1600.10">
    <property type="entry name" value="SIR2/SIRT2 'Small Domain"/>
    <property type="match status" value="1"/>
</dbReference>
<dbReference type="EMBL" id="DVLF01000140">
    <property type="protein sequence ID" value="HIT50264.1"/>
    <property type="molecule type" value="Genomic_DNA"/>
</dbReference>
<evidence type="ECO:0000256" key="2">
    <source>
        <dbReference type="ARBA" id="ARBA00022679"/>
    </source>
</evidence>
<reference evidence="6" key="2">
    <citation type="journal article" date="2021" name="PeerJ">
        <title>Extensive microbial diversity within the chicken gut microbiome revealed by metagenomics and culture.</title>
        <authorList>
            <person name="Gilroy R."/>
            <person name="Ravi A."/>
            <person name="Getino M."/>
            <person name="Pursley I."/>
            <person name="Horton D.L."/>
            <person name="Alikhan N.F."/>
            <person name="Baker D."/>
            <person name="Gharbi K."/>
            <person name="Hall N."/>
            <person name="Watson M."/>
            <person name="Adriaenssens E.M."/>
            <person name="Foster-Nyarko E."/>
            <person name="Jarju S."/>
            <person name="Secka A."/>
            <person name="Antonio M."/>
            <person name="Oren A."/>
            <person name="Chaudhuri R.R."/>
            <person name="La Ragione R."/>
            <person name="Hildebrand F."/>
            <person name="Pallen M.J."/>
        </authorList>
    </citation>
    <scope>NUCLEOTIDE SEQUENCE</scope>
    <source>
        <strain evidence="6">ChiW17-6978</strain>
    </source>
</reference>
<dbReference type="InterPro" id="IPR050134">
    <property type="entry name" value="NAD-dep_sirtuin_deacylases"/>
</dbReference>
<dbReference type="PROSITE" id="PS50305">
    <property type="entry name" value="SIRTUIN"/>
    <property type="match status" value="1"/>
</dbReference>
<feature type="binding site" evidence="4">
    <location>
        <position position="140"/>
    </location>
    <ligand>
        <name>Zn(2+)</name>
        <dbReference type="ChEBI" id="CHEBI:29105"/>
    </ligand>
</feature>
<keyword evidence="3" id="KW-0520">NAD</keyword>
<dbReference type="Pfam" id="PF02146">
    <property type="entry name" value="SIR2"/>
    <property type="match status" value="1"/>
</dbReference>
<name>A0A9D1GS79_9MOLU</name>
<feature type="active site" description="Proton acceptor" evidence="4">
    <location>
        <position position="117"/>
    </location>
</feature>
<dbReference type="InterPro" id="IPR003000">
    <property type="entry name" value="Sirtuin"/>
</dbReference>
<dbReference type="PANTHER" id="PTHR11085:SF4">
    <property type="entry name" value="NAD-DEPENDENT PROTEIN DEACYLASE"/>
    <property type="match status" value="1"/>
</dbReference>
<gene>
    <name evidence="6" type="ORF">IAD46_04480</name>
</gene>
<reference evidence="6" key="1">
    <citation type="submission" date="2020-10" db="EMBL/GenBank/DDBJ databases">
        <authorList>
            <person name="Gilroy R."/>
        </authorList>
    </citation>
    <scope>NUCLEOTIDE SEQUENCE</scope>
    <source>
        <strain evidence="6">ChiW17-6978</strain>
    </source>
</reference>
<keyword evidence="4" id="KW-0862">Zinc</keyword>
<accession>A0A9D1GS79</accession>
<keyword evidence="2" id="KW-0808">Transferase</keyword>
<evidence type="ECO:0000313" key="6">
    <source>
        <dbReference type="EMBL" id="HIT50264.1"/>
    </source>
</evidence>
<sequence>MDAYETLRQWIASSKQIVVFTGAGISVPSGIPDFRSADGLYRQNEQIHPEKIISHSFFKNHPDLFFEFYGQKMVYPDALPNAAHRYFASLTNVKAIVTQNIDGLHQKAGSPCVYELHGSVHRNYCMQCHRFYDLSEIDPCRINYCSCGGIIKPDVVLYEEPLNEEVVFQAIHAISHADLLIIVGTSLVVYPAAMYLQYFKGKHVVLINKDKTHYDSKADLVFNEDVVDVIEKIQ</sequence>
<keyword evidence="4" id="KW-0479">Metal-binding</keyword>
<feature type="binding site" evidence="4">
    <location>
        <position position="147"/>
    </location>
    <ligand>
        <name>Zn(2+)</name>
        <dbReference type="ChEBI" id="CHEBI:29105"/>
    </ligand>
</feature>
<feature type="domain" description="Deacetylase sirtuin-type" evidence="5">
    <location>
        <begin position="1"/>
        <end position="234"/>
    </location>
</feature>
<dbReference type="SUPFAM" id="SSF52467">
    <property type="entry name" value="DHS-like NAD/FAD-binding domain"/>
    <property type="match status" value="1"/>
</dbReference>
<dbReference type="GO" id="GO:0070403">
    <property type="term" value="F:NAD+ binding"/>
    <property type="evidence" value="ECO:0007669"/>
    <property type="project" value="InterPro"/>
</dbReference>
<dbReference type="EC" id="2.3.1.286" evidence="1"/>
<evidence type="ECO:0000256" key="1">
    <source>
        <dbReference type="ARBA" id="ARBA00012928"/>
    </source>
</evidence>
<dbReference type="GO" id="GO:0017136">
    <property type="term" value="F:histone deacetylase activity, NAD-dependent"/>
    <property type="evidence" value="ECO:0007669"/>
    <property type="project" value="TreeGrafter"/>
</dbReference>
<dbReference type="GO" id="GO:0046872">
    <property type="term" value="F:metal ion binding"/>
    <property type="evidence" value="ECO:0007669"/>
    <property type="project" value="UniProtKB-KW"/>
</dbReference>
<evidence type="ECO:0000313" key="7">
    <source>
        <dbReference type="Proteomes" id="UP000886758"/>
    </source>
</evidence>
<evidence type="ECO:0000256" key="3">
    <source>
        <dbReference type="ARBA" id="ARBA00023027"/>
    </source>
</evidence>
<evidence type="ECO:0000259" key="5">
    <source>
        <dbReference type="PROSITE" id="PS50305"/>
    </source>
</evidence>
<feature type="binding site" evidence="4">
    <location>
        <position position="125"/>
    </location>
    <ligand>
        <name>Zn(2+)</name>
        <dbReference type="ChEBI" id="CHEBI:29105"/>
    </ligand>
</feature>
<protein>
    <recommendedName>
        <fullName evidence="1">protein acetyllysine N-acetyltransferase</fullName>
        <ecNumber evidence="1">2.3.1.286</ecNumber>
    </recommendedName>
</protein>
<organism evidence="6 7">
    <name type="scientific">Candidatus Pelethenecus faecipullorum</name>
    <dbReference type="NCBI Taxonomy" id="2840900"/>
    <lineage>
        <taxon>Bacteria</taxon>
        <taxon>Bacillati</taxon>
        <taxon>Mycoplasmatota</taxon>
        <taxon>Mollicutes</taxon>
        <taxon>Candidatus Pelethenecus</taxon>
    </lineage>
</organism>
<comment type="caution">
    <text evidence="6">The sequence shown here is derived from an EMBL/GenBank/DDBJ whole genome shotgun (WGS) entry which is preliminary data.</text>
</comment>
<dbReference type="NCBIfam" id="NF001752">
    <property type="entry name" value="PRK00481.1-1"/>
    <property type="match status" value="1"/>
</dbReference>
<dbReference type="AlphaFoldDB" id="A0A9D1GS79"/>
<feature type="binding site" evidence="4">
    <location>
        <position position="128"/>
    </location>
    <ligand>
        <name>Zn(2+)</name>
        <dbReference type="ChEBI" id="CHEBI:29105"/>
    </ligand>
</feature>